<name>A0A7W7Q6P0_9PSEU</name>
<dbReference type="RefSeq" id="WP_184811870.1">
    <property type="nucleotide sequence ID" value="NZ_JACHJQ010000004.1"/>
</dbReference>
<reference evidence="1 2" key="1">
    <citation type="submission" date="2020-08" db="EMBL/GenBank/DDBJ databases">
        <title>Genomic Encyclopedia of Type Strains, Phase III (KMG-III): the genomes of soil and plant-associated and newly described type strains.</title>
        <authorList>
            <person name="Whitman W."/>
        </authorList>
    </citation>
    <scope>NUCLEOTIDE SEQUENCE [LARGE SCALE GENOMIC DNA]</scope>
    <source>
        <strain evidence="1 2">CECT 8960</strain>
    </source>
</reference>
<protein>
    <submittedName>
        <fullName evidence="1">Uncharacterized protein</fullName>
    </submittedName>
</protein>
<keyword evidence="2" id="KW-1185">Reference proteome</keyword>
<gene>
    <name evidence="1" type="ORF">FHR82_003956</name>
</gene>
<comment type="caution">
    <text evidence="1">The sequence shown here is derived from an EMBL/GenBank/DDBJ whole genome shotgun (WGS) entry which is preliminary data.</text>
</comment>
<organism evidence="1 2">
    <name type="scientific">Actinophytocola algeriensis</name>
    <dbReference type="NCBI Taxonomy" id="1768010"/>
    <lineage>
        <taxon>Bacteria</taxon>
        <taxon>Bacillati</taxon>
        <taxon>Actinomycetota</taxon>
        <taxon>Actinomycetes</taxon>
        <taxon>Pseudonocardiales</taxon>
        <taxon>Pseudonocardiaceae</taxon>
    </lineage>
</organism>
<dbReference type="Proteomes" id="UP000520767">
    <property type="component" value="Unassembled WGS sequence"/>
</dbReference>
<dbReference type="EMBL" id="JACHJQ010000004">
    <property type="protein sequence ID" value="MBB4907714.1"/>
    <property type="molecule type" value="Genomic_DNA"/>
</dbReference>
<accession>A0A7W7Q6P0</accession>
<evidence type="ECO:0000313" key="2">
    <source>
        <dbReference type="Proteomes" id="UP000520767"/>
    </source>
</evidence>
<proteinExistence type="predicted"/>
<sequence>MFTRSGMFAATGREMQLSAAAMLANLTFLDDRDDEHRAAVDALGRYGKLGVHGPFTAIFGAERRCVPEVASVYAELFHRFGYLSVDRMLTADEWVPFTTLRDWVGDRDVRRSEVEAVFGPPSLLADKRVLCYAPEDGSGWVFFDCWQERVERYEPGHGRFDVLVEDDPLVRDIRVPAGTFDDGLVLTLFGRVLRWGPGWWIHHPGHDQSPETGAIAAQLRQLQAGDPSQA</sequence>
<evidence type="ECO:0000313" key="1">
    <source>
        <dbReference type="EMBL" id="MBB4907714.1"/>
    </source>
</evidence>
<dbReference type="AlphaFoldDB" id="A0A7W7Q6P0"/>